<dbReference type="Pfam" id="PF00069">
    <property type="entry name" value="Pkinase"/>
    <property type="match status" value="1"/>
</dbReference>
<organism evidence="13 14">
    <name type="scientific">Coccomyxa viridis</name>
    <dbReference type="NCBI Taxonomy" id="1274662"/>
    <lineage>
        <taxon>Eukaryota</taxon>
        <taxon>Viridiplantae</taxon>
        <taxon>Chlorophyta</taxon>
        <taxon>core chlorophytes</taxon>
        <taxon>Trebouxiophyceae</taxon>
        <taxon>Trebouxiophyceae incertae sedis</taxon>
        <taxon>Coccomyxaceae</taxon>
        <taxon>Coccomyxa</taxon>
    </lineage>
</organism>
<dbReference type="InterPro" id="IPR008271">
    <property type="entry name" value="Ser/Thr_kinase_AS"/>
</dbReference>
<evidence type="ECO:0000256" key="9">
    <source>
        <dbReference type="ARBA" id="ARBA00048679"/>
    </source>
</evidence>
<dbReference type="Pfam" id="PF03822">
    <property type="entry name" value="NAF"/>
    <property type="match status" value="1"/>
</dbReference>
<evidence type="ECO:0000256" key="7">
    <source>
        <dbReference type="ARBA" id="ARBA00022840"/>
    </source>
</evidence>
<dbReference type="PROSITE" id="PS50011">
    <property type="entry name" value="PROTEIN_KINASE_DOM"/>
    <property type="match status" value="1"/>
</dbReference>
<dbReference type="Proteomes" id="UP001497392">
    <property type="component" value="Unassembled WGS sequence"/>
</dbReference>
<dbReference type="PANTHER" id="PTHR43895">
    <property type="entry name" value="CALCIUM/CALMODULIN-DEPENDENT PROTEIN KINASE KINASE-RELATED"/>
    <property type="match status" value="1"/>
</dbReference>
<evidence type="ECO:0000313" key="14">
    <source>
        <dbReference type="Proteomes" id="UP001497392"/>
    </source>
</evidence>
<dbReference type="InterPro" id="IPR017441">
    <property type="entry name" value="Protein_kinase_ATP_BS"/>
</dbReference>
<evidence type="ECO:0000313" key="13">
    <source>
        <dbReference type="EMBL" id="CAL5226995.1"/>
    </source>
</evidence>
<evidence type="ECO:0000256" key="5">
    <source>
        <dbReference type="ARBA" id="ARBA00022741"/>
    </source>
</evidence>
<dbReference type="InterPro" id="IPR011009">
    <property type="entry name" value="Kinase-like_dom_sf"/>
</dbReference>
<name>A0ABP1G6Q5_9CHLO</name>
<feature type="region of interest" description="Disordered" evidence="11">
    <location>
        <begin position="508"/>
        <end position="610"/>
    </location>
</feature>
<keyword evidence="14" id="KW-1185">Reference proteome</keyword>
<dbReference type="InterPro" id="IPR004041">
    <property type="entry name" value="NAF_dom"/>
</dbReference>
<accession>A0ABP1G6Q5</accession>
<keyword evidence="6" id="KW-0418">Kinase</keyword>
<keyword evidence="5 10" id="KW-0547">Nucleotide-binding</keyword>
<keyword evidence="7 10" id="KW-0067">ATP-binding</keyword>
<dbReference type="SUPFAM" id="SSF56112">
    <property type="entry name" value="Protein kinase-like (PK-like)"/>
    <property type="match status" value="1"/>
</dbReference>
<evidence type="ECO:0000256" key="2">
    <source>
        <dbReference type="ARBA" id="ARBA00012513"/>
    </source>
</evidence>
<comment type="catalytic activity">
    <reaction evidence="9">
        <text>L-seryl-[protein] + ATP = O-phospho-L-seryl-[protein] + ADP + H(+)</text>
        <dbReference type="Rhea" id="RHEA:17989"/>
        <dbReference type="Rhea" id="RHEA-COMP:9863"/>
        <dbReference type="Rhea" id="RHEA-COMP:11604"/>
        <dbReference type="ChEBI" id="CHEBI:15378"/>
        <dbReference type="ChEBI" id="CHEBI:29999"/>
        <dbReference type="ChEBI" id="CHEBI:30616"/>
        <dbReference type="ChEBI" id="CHEBI:83421"/>
        <dbReference type="ChEBI" id="CHEBI:456216"/>
        <dbReference type="EC" id="2.7.11.1"/>
    </reaction>
</comment>
<evidence type="ECO:0000256" key="8">
    <source>
        <dbReference type="ARBA" id="ARBA00047899"/>
    </source>
</evidence>
<dbReference type="Gene3D" id="1.10.510.10">
    <property type="entry name" value="Transferase(Phosphotransferase) domain 1"/>
    <property type="match status" value="1"/>
</dbReference>
<dbReference type="CDD" id="cd12195">
    <property type="entry name" value="CIPK_C"/>
    <property type="match status" value="1"/>
</dbReference>
<feature type="domain" description="Protein kinase" evidence="12">
    <location>
        <begin position="12"/>
        <end position="267"/>
    </location>
</feature>
<keyword evidence="4" id="KW-0808">Transferase</keyword>
<evidence type="ECO:0000256" key="10">
    <source>
        <dbReference type="PROSITE-ProRule" id="PRU10141"/>
    </source>
</evidence>
<evidence type="ECO:0000256" key="4">
    <source>
        <dbReference type="ARBA" id="ARBA00022679"/>
    </source>
</evidence>
<dbReference type="EMBL" id="CAXHTA020000016">
    <property type="protein sequence ID" value="CAL5226995.1"/>
    <property type="molecule type" value="Genomic_DNA"/>
</dbReference>
<evidence type="ECO:0000256" key="3">
    <source>
        <dbReference type="ARBA" id="ARBA00022527"/>
    </source>
</evidence>
<dbReference type="EC" id="2.7.11.1" evidence="2"/>
<dbReference type="SMART" id="SM00220">
    <property type="entry name" value="S_TKc"/>
    <property type="match status" value="1"/>
</dbReference>
<dbReference type="PROSITE" id="PS00107">
    <property type="entry name" value="PROTEIN_KINASE_ATP"/>
    <property type="match status" value="1"/>
</dbReference>
<keyword evidence="3" id="KW-0723">Serine/threonine-protein kinase</keyword>
<dbReference type="InterPro" id="IPR000719">
    <property type="entry name" value="Prot_kinase_dom"/>
</dbReference>
<comment type="similarity">
    <text evidence="1">Belongs to the protein kinase superfamily. CAMK Ser/Thr protein kinase family. SNF1 subfamily.</text>
</comment>
<gene>
    <name evidence="13" type="primary">g9885</name>
    <name evidence="13" type="ORF">VP750_LOCUS8901</name>
</gene>
<protein>
    <recommendedName>
        <fullName evidence="2">non-specific serine/threonine protein kinase</fullName>
        <ecNumber evidence="2">2.7.11.1</ecNumber>
    </recommendedName>
</protein>
<evidence type="ECO:0000256" key="1">
    <source>
        <dbReference type="ARBA" id="ARBA00006234"/>
    </source>
</evidence>
<proteinExistence type="inferred from homology"/>
<evidence type="ECO:0000256" key="6">
    <source>
        <dbReference type="ARBA" id="ARBA00022777"/>
    </source>
</evidence>
<evidence type="ECO:0000259" key="12">
    <source>
        <dbReference type="PROSITE" id="PS50011"/>
    </source>
</evidence>
<dbReference type="PROSITE" id="PS00108">
    <property type="entry name" value="PROTEIN_KINASE_ST"/>
    <property type="match status" value="1"/>
</dbReference>
<feature type="compositionally biased region" description="Polar residues" evidence="11">
    <location>
        <begin position="567"/>
        <end position="576"/>
    </location>
</feature>
<reference evidence="13 14" key="1">
    <citation type="submission" date="2024-06" db="EMBL/GenBank/DDBJ databases">
        <authorList>
            <person name="Kraege A."/>
            <person name="Thomma B."/>
        </authorList>
    </citation>
    <scope>NUCLEOTIDE SEQUENCE [LARGE SCALE GENOMIC DNA]</scope>
</reference>
<dbReference type="Gene3D" id="3.30.310.80">
    <property type="entry name" value="Kinase associated domain 1, KA1"/>
    <property type="match status" value="1"/>
</dbReference>
<comment type="catalytic activity">
    <reaction evidence="8">
        <text>L-threonyl-[protein] + ATP = O-phospho-L-threonyl-[protein] + ADP + H(+)</text>
        <dbReference type="Rhea" id="RHEA:46608"/>
        <dbReference type="Rhea" id="RHEA-COMP:11060"/>
        <dbReference type="Rhea" id="RHEA-COMP:11605"/>
        <dbReference type="ChEBI" id="CHEBI:15378"/>
        <dbReference type="ChEBI" id="CHEBI:30013"/>
        <dbReference type="ChEBI" id="CHEBI:30616"/>
        <dbReference type="ChEBI" id="CHEBI:61977"/>
        <dbReference type="ChEBI" id="CHEBI:456216"/>
        <dbReference type="EC" id="2.7.11.1"/>
    </reaction>
</comment>
<comment type="caution">
    <text evidence="13">The sequence shown here is derived from an EMBL/GenBank/DDBJ whole genome shotgun (WGS) entry which is preliminary data.</text>
</comment>
<evidence type="ECO:0000256" key="11">
    <source>
        <dbReference type="SAM" id="MobiDB-lite"/>
    </source>
</evidence>
<feature type="binding site" evidence="10">
    <location>
        <position position="41"/>
    </location>
    <ligand>
        <name>ATP</name>
        <dbReference type="ChEBI" id="CHEBI:30616"/>
    </ligand>
</feature>
<sequence>MKETFRKRVGNYYLGRTLGEGTYAKVKYGQHVRTGEVVAVKILDRAKLWKEGMMEQIKREITIMKDLHHPHIVDLKEVMASKDKIYMVMEFMSGGELFDKIVADGPLEEDVARRVFQQLLDALDYCHKRSIFHRDLKPENVLLSADGEVKLSDFGLGALPESTLADGMLRTTCGTPNYVAPEVLSRKGYAGGPADIWSLGVCLFVITAGALPFDEPNLGLLFKKIQKADYQTPAWFSRDLAHLLRAIITPDPKARPTIEQLRQHPWVNRDYQIAQPKEPVPKAGTAGDIFEPTVNPENLSVDERRKASMRKRMNTTGGEEKWFLAPGTHMNAFQLINAALDISALFDARKDAVSRATRFTSKAPPRKILQRIEEAVTSLNGTTKRREASARMRITMTAPRGQLEMTVEVMSILPGVYLVDIAKVTGDSVDFYNSYAKITELVQPLITADALRRADSGTPQQRDNGGIPANVFSMNLADRIKLSKGVRRLPMAYTMSAADRKGFARQLGRAIKRPSSTSDIKGDPEADSKPPSFPPAYEDPSVPPAFVRASRQESAEQTKSAMEESAAQDNAGTSSKADGRHHTDATPLSEALKISPVTPKEIAGNSGVPS</sequence>
<dbReference type="PANTHER" id="PTHR43895:SF32">
    <property type="entry name" value="SERINE_THREONINE-PROTEIN KINASE CHK1"/>
    <property type="match status" value="1"/>
</dbReference>